<sequence>MSASEKEIKGWIEEAQRQKSSHLLIITDTFDYDNYPVFAHGKKDCMKKIEEYNDINMQKVEEVYNMRRSIKKQFKENRSWNI</sequence>
<evidence type="ECO:0000313" key="1">
    <source>
        <dbReference type="EMBL" id="KKM82799.1"/>
    </source>
</evidence>
<name>A0A0F9KL21_9ZZZZ</name>
<dbReference type="AlphaFoldDB" id="A0A0F9KL21"/>
<comment type="caution">
    <text evidence="1">The sequence shown here is derived from an EMBL/GenBank/DDBJ whole genome shotgun (WGS) entry which is preliminary data.</text>
</comment>
<proteinExistence type="predicted"/>
<gene>
    <name evidence="1" type="ORF">LCGC14_1315970</name>
</gene>
<accession>A0A0F9KL21</accession>
<reference evidence="1" key="1">
    <citation type="journal article" date="2015" name="Nature">
        <title>Complex archaea that bridge the gap between prokaryotes and eukaryotes.</title>
        <authorList>
            <person name="Spang A."/>
            <person name="Saw J.H."/>
            <person name="Jorgensen S.L."/>
            <person name="Zaremba-Niedzwiedzka K."/>
            <person name="Martijn J."/>
            <person name="Lind A.E."/>
            <person name="van Eijk R."/>
            <person name="Schleper C."/>
            <person name="Guy L."/>
            <person name="Ettema T.J."/>
        </authorList>
    </citation>
    <scope>NUCLEOTIDE SEQUENCE</scope>
</reference>
<organism evidence="1">
    <name type="scientific">marine sediment metagenome</name>
    <dbReference type="NCBI Taxonomy" id="412755"/>
    <lineage>
        <taxon>unclassified sequences</taxon>
        <taxon>metagenomes</taxon>
        <taxon>ecological metagenomes</taxon>
    </lineage>
</organism>
<dbReference type="EMBL" id="LAZR01007807">
    <property type="protein sequence ID" value="KKM82799.1"/>
    <property type="molecule type" value="Genomic_DNA"/>
</dbReference>
<protein>
    <submittedName>
        <fullName evidence="1">Uncharacterized protein</fullName>
    </submittedName>
</protein>